<dbReference type="GO" id="GO:0035459">
    <property type="term" value="P:vesicle cargo loading"/>
    <property type="evidence" value="ECO:0007669"/>
    <property type="project" value="TreeGrafter"/>
</dbReference>
<organism evidence="10 11">
    <name type="scientific">Calidris pygmaea</name>
    <name type="common">Spoon-billed sandpiper</name>
    <dbReference type="NCBI Taxonomy" id="425635"/>
    <lineage>
        <taxon>Eukaryota</taxon>
        <taxon>Metazoa</taxon>
        <taxon>Chordata</taxon>
        <taxon>Craniata</taxon>
        <taxon>Vertebrata</taxon>
        <taxon>Euteleostomi</taxon>
        <taxon>Archelosauria</taxon>
        <taxon>Archosauria</taxon>
        <taxon>Dinosauria</taxon>
        <taxon>Saurischia</taxon>
        <taxon>Theropoda</taxon>
        <taxon>Coelurosauria</taxon>
        <taxon>Aves</taxon>
        <taxon>Neognathae</taxon>
        <taxon>Neoaves</taxon>
        <taxon>Charadriiformes</taxon>
        <taxon>Scolopacidae</taxon>
        <taxon>Calidris</taxon>
    </lineage>
</organism>
<evidence type="ECO:0000259" key="9">
    <source>
        <dbReference type="PROSITE" id="PS50002"/>
    </source>
</evidence>
<dbReference type="GO" id="GO:0070971">
    <property type="term" value="C:endoplasmic reticulum exit site"/>
    <property type="evidence" value="ECO:0007669"/>
    <property type="project" value="TreeGrafter"/>
</dbReference>
<dbReference type="Proteomes" id="UP000694419">
    <property type="component" value="Unplaced"/>
</dbReference>
<dbReference type="AlphaFoldDB" id="A0A8C3JIG0"/>
<dbReference type="SUPFAM" id="SSF50044">
    <property type="entry name" value="SH3-domain"/>
    <property type="match status" value="1"/>
</dbReference>
<dbReference type="PROSITE" id="PS50002">
    <property type="entry name" value="SH3"/>
    <property type="match status" value="1"/>
</dbReference>
<proteinExistence type="predicted"/>
<evidence type="ECO:0000313" key="11">
    <source>
        <dbReference type="Proteomes" id="UP000694419"/>
    </source>
</evidence>
<evidence type="ECO:0000256" key="7">
    <source>
        <dbReference type="PROSITE-ProRule" id="PRU00192"/>
    </source>
</evidence>
<comment type="subcellular location">
    <subcellularLocation>
        <location evidence="1">Endoplasmic reticulum membrane</location>
        <topology evidence="1">Single-pass membrane protein</topology>
    </subcellularLocation>
</comment>
<evidence type="ECO:0000256" key="4">
    <source>
        <dbReference type="ARBA" id="ARBA00022824"/>
    </source>
</evidence>
<sequence length="133" mass="15313">MSRILDQRILLLVISFLTSLQSTKVLSEWKKCGDRECETAMSRVQATTDFLGPDCRYLNFKTGEEIMVYSKLSRKNENLWTGSKGKDFGYFPKDAVKVEEVLITEEVEVLTKVNEHQHIFQCTSQQLKNLISS</sequence>
<name>A0A8C3JIG0_9CHAR</name>
<dbReference type="Gene3D" id="2.30.30.40">
    <property type="entry name" value="SH3 Domains"/>
    <property type="match status" value="1"/>
</dbReference>
<keyword evidence="3 8" id="KW-0732">Signal</keyword>
<dbReference type="GO" id="GO:0005789">
    <property type="term" value="C:endoplasmic reticulum membrane"/>
    <property type="evidence" value="ECO:0007669"/>
    <property type="project" value="UniProtKB-SubCell"/>
</dbReference>
<feature type="signal peptide" evidence="8">
    <location>
        <begin position="1"/>
        <end position="22"/>
    </location>
</feature>
<keyword evidence="5" id="KW-0175">Coiled coil</keyword>
<evidence type="ECO:0000256" key="6">
    <source>
        <dbReference type="ARBA" id="ARBA00023180"/>
    </source>
</evidence>
<keyword evidence="11" id="KW-1185">Reference proteome</keyword>
<dbReference type="PANTHER" id="PTHR23158">
    <property type="entry name" value="MELANOMA INHIBITORY ACTIVITY-RELATED"/>
    <property type="match status" value="1"/>
</dbReference>
<dbReference type="Pfam" id="PF07653">
    <property type="entry name" value="SH3_2"/>
    <property type="match status" value="1"/>
</dbReference>
<dbReference type="InterPro" id="IPR051500">
    <property type="entry name" value="cTAGE_MIA/OTOR"/>
</dbReference>
<keyword evidence="4" id="KW-0256">Endoplasmic reticulum</keyword>
<dbReference type="SMART" id="SM00326">
    <property type="entry name" value="SH3"/>
    <property type="match status" value="1"/>
</dbReference>
<feature type="chain" id="PRO_5034139938" description="SH3 domain-containing protein" evidence="8">
    <location>
        <begin position="23"/>
        <end position="133"/>
    </location>
</feature>
<dbReference type="InterPro" id="IPR001452">
    <property type="entry name" value="SH3_domain"/>
</dbReference>
<keyword evidence="2 7" id="KW-0728">SH3 domain</keyword>
<dbReference type="InterPro" id="IPR036028">
    <property type="entry name" value="SH3-like_dom_sf"/>
</dbReference>
<reference evidence="10" key="1">
    <citation type="submission" date="2025-08" db="UniProtKB">
        <authorList>
            <consortium name="Ensembl"/>
        </authorList>
    </citation>
    <scope>IDENTIFICATION</scope>
</reference>
<dbReference type="PANTHER" id="PTHR23158:SF38">
    <property type="entry name" value="MELANOMA INHIBITORY ACTIVITY PROTEIN 2"/>
    <property type="match status" value="1"/>
</dbReference>
<dbReference type="GO" id="GO:0009306">
    <property type="term" value="P:protein secretion"/>
    <property type="evidence" value="ECO:0007669"/>
    <property type="project" value="TreeGrafter"/>
</dbReference>
<evidence type="ECO:0000313" key="10">
    <source>
        <dbReference type="Ensembl" id="ENSCPGP00000007242.1"/>
    </source>
</evidence>
<evidence type="ECO:0000256" key="2">
    <source>
        <dbReference type="ARBA" id="ARBA00022443"/>
    </source>
</evidence>
<feature type="domain" description="SH3" evidence="9">
    <location>
        <begin position="39"/>
        <end position="101"/>
    </location>
</feature>
<evidence type="ECO:0000256" key="3">
    <source>
        <dbReference type="ARBA" id="ARBA00022729"/>
    </source>
</evidence>
<dbReference type="GO" id="GO:0006888">
    <property type="term" value="P:endoplasmic reticulum to Golgi vesicle-mediated transport"/>
    <property type="evidence" value="ECO:0007669"/>
    <property type="project" value="TreeGrafter"/>
</dbReference>
<protein>
    <recommendedName>
        <fullName evidence="9">SH3 domain-containing protein</fullName>
    </recommendedName>
</protein>
<dbReference type="Ensembl" id="ENSCPGT00000007967.1">
    <property type="protein sequence ID" value="ENSCPGP00000007242.1"/>
    <property type="gene ID" value="ENSCPGG00000005189.1"/>
</dbReference>
<evidence type="ECO:0000256" key="8">
    <source>
        <dbReference type="SAM" id="SignalP"/>
    </source>
</evidence>
<reference evidence="10" key="2">
    <citation type="submission" date="2025-09" db="UniProtKB">
        <authorList>
            <consortium name="Ensembl"/>
        </authorList>
    </citation>
    <scope>IDENTIFICATION</scope>
</reference>
<evidence type="ECO:0000256" key="5">
    <source>
        <dbReference type="ARBA" id="ARBA00023054"/>
    </source>
</evidence>
<keyword evidence="6" id="KW-0325">Glycoprotein</keyword>
<evidence type="ECO:0000256" key="1">
    <source>
        <dbReference type="ARBA" id="ARBA00004389"/>
    </source>
</evidence>
<accession>A0A8C3JIG0</accession>